<organism evidence="1 2">
    <name type="scientific">Allacma fusca</name>
    <dbReference type="NCBI Taxonomy" id="39272"/>
    <lineage>
        <taxon>Eukaryota</taxon>
        <taxon>Metazoa</taxon>
        <taxon>Ecdysozoa</taxon>
        <taxon>Arthropoda</taxon>
        <taxon>Hexapoda</taxon>
        <taxon>Collembola</taxon>
        <taxon>Symphypleona</taxon>
        <taxon>Sminthuridae</taxon>
        <taxon>Allacma</taxon>
    </lineage>
</organism>
<protein>
    <submittedName>
        <fullName evidence="1">Uncharacterized protein</fullName>
    </submittedName>
</protein>
<dbReference type="Proteomes" id="UP000708208">
    <property type="component" value="Unassembled WGS sequence"/>
</dbReference>
<keyword evidence="2" id="KW-1185">Reference proteome</keyword>
<gene>
    <name evidence="1" type="ORF">AFUS01_LOCUS21911</name>
</gene>
<reference evidence="1" key="1">
    <citation type="submission" date="2021-06" db="EMBL/GenBank/DDBJ databases">
        <authorList>
            <person name="Hodson N. C."/>
            <person name="Mongue J. A."/>
            <person name="Jaron S. K."/>
        </authorList>
    </citation>
    <scope>NUCLEOTIDE SEQUENCE</scope>
</reference>
<sequence length="16" mass="1986">FKPLLKNKNFLNIRKL</sequence>
<dbReference type="AlphaFoldDB" id="A0A8J2KC38"/>
<evidence type="ECO:0000313" key="1">
    <source>
        <dbReference type="EMBL" id="CAG7733468.1"/>
    </source>
</evidence>
<dbReference type="EMBL" id="CAJVCH010249511">
    <property type="protein sequence ID" value="CAG7733468.1"/>
    <property type="molecule type" value="Genomic_DNA"/>
</dbReference>
<accession>A0A8J2KC38</accession>
<proteinExistence type="predicted"/>
<evidence type="ECO:0000313" key="2">
    <source>
        <dbReference type="Proteomes" id="UP000708208"/>
    </source>
</evidence>
<feature type="non-terminal residue" evidence="1">
    <location>
        <position position="1"/>
    </location>
</feature>
<name>A0A8J2KC38_9HEXA</name>
<comment type="caution">
    <text evidence="1">The sequence shown here is derived from an EMBL/GenBank/DDBJ whole genome shotgun (WGS) entry which is preliminary data.</text>
</comment>